<evidence type="ECO:0000313" key="3">
    <source>
        <dbReference type="EMBL" id="KAI9559195.1"/>
    </source>
</evidence>
<dbReference type="EMBL" id="WJBH02000005">
    <property type="protein sequence ID" value="KAI9559195.1"/>
    <property type="molecule type" value="Genomic_DNA"/>
</dbReference>
<evidence type="ECO:0000256" key="1">
    <source>
        <dbReference type="SAM" id="SignalP"/>
    </source>
</evidence>
<dbReference type="PANTHER" id="PTHR33236">
    <property type="entry name" value="INTRAFLAGELLAR TRANSPORT PROTEIN 122 FAMILY PROTEIN-RELATED"/>
    <property type="match status" value="1"/>
</dbReference>
<gene>
    <name evidence="3" type="ORF">GHT06_015984</name>
</gene>
<feature type="signal peptide" evidence="1">
    <location>
        <begin position="1"/>
        <end position="21"/>
    </location>
</feature>
<feature type="chain" id="PRO_5042268295" description="CUB domain-containing protein" evidence="1">
    <location>
        <begin position="22"/>
        <end position="470"/>
    </location>
</feature>
<accession>A0AAD5LAR3</accession>
<dbReference type="PANTHER" id="PTHR33236:SF5">
    <property type="entry name" value="CUB DOMAIN-CONTAINING PROTEIN"/>
    <property type="match status" value="1"/>
</dbReference>
<protein>
    <recommendedName>
        <fullName evidence="2">CUB domain-containing protein</fullName>
    </recommendedName>
</protein>
<name>A0AAD5LAR3_9CRUS</name>
<feature type="domain" description="CUB" evidence="2">
    <location>
        <begin position="286"/>
        <end position="469"/>
    </location>
</feature>
<dbReference type="Pfam" id="PF26080">
    <property type="entry name" value="CUB_animal"/>
    <property type="match status" value="1"/>
</dbReference>
<evidence type="ECO:0000313" key="4">
    <source>
        <dbReference type="Proteomes" id="UP000820818"/>
    </source>
</evidence>
<organism evidence="3 4">
    <name type="scientific">Daphnia sinensis</name>
    <dbReference type="NCBI Taxonomy" id="1820382"/>
    <lineage>
        <taxon>Eukaryota</taxon>
        <taxon>Metazoa</taxon>
        <taxon>Ecdysozoa</taxon>
        <taxon>Arthropoda</taxon>
        <taxon>Crustacea</taxon>
        <taxon>Branchiopoda</taxon>
        <taxon>Diplostraca</taxon>
        <taxon>Cladocera</taxon>
        <taxon>Anomopoda</taxon>
        <taxon>Daphniidae</taxon>
        <taxon>Daphnia</taxon>
        <taxon>Daphnia similis group</taxon>
    </lineage>
</organism>
<dbReference type="AlphaFoldDB" id="A0AAD5LAR3"/>
<keyword evidence="1" id="KW-0732">Signal</keyword>
<dbReference type="Proteomes" id="UP000820818">
    <property type="component" value="Linkage Group LG5"/>
</dbReference>
<comment type="caution">
    <text evidence="3">The sequence shown here is derived from an EMBL/GenBank/DDBJ whole genome shotgun (WGS) entry which is preliminary data.</text>
</comment>
<reference evidence="3 4" key="1">
    <citation type="submission" date="2022-05" db="EMBL/GenBank/DDBJ databases">
        <title>A multi-omics perspective on studying reproductive biology in Daphnia sinensis.</title>
        <authorList>
            <person name="Jia J."/>
        </authorList>
    </citation>
    <scope>NUCLEOTIDE SEQUENCE [LARGE SCALE GENOMIC DNA]</scope>
    <source>
        <strain evidence="3 4">WSL</strain>
    </source>
</reference>
<proteinExistence type="predicted"/>
<evidence type="ECO:0000259" key="2">
    <source>
        <dbReference type="Pfam" id="PF26080"/>
    </source>
</evidence>
<keyword evidence="4" id="KW-1185">Reference proteome</keyword>
<dbReference type="InterPro" id="IPR058698">
    <property type="entry name" value="CUB_metazoa"/>
</dbReference>
<sequence>MSQLCPLSIVFFMLAISYSSACGGTGAGFSVNGRNAENSIAYSDSMISYPWRSWNPYDPYRSQYQSIPRAPQDTAGVDGSISQYPYPGYIGSCRSSCTGEKGNCMDSQTCSLAGGRASGSCENGFVCCINVVNSCHSGWARHADTVILNNTYWQSSLRPIKPSSSCSLTVKLDSRWPAELPPPYPPQPFFTPVCQVRLDFLVFTISQPDSESVCSGDYFEVAGATNTVPNICGFNDGQHMYLHVPNSATTPTDLQLTFNFGSSNSEVRAWNILISMIPCDSPKLAPSGCLQYFTARTGTVRTFNWRDVTGTATRQLANQDYSICFRAAPTFPRQLCLTPCTVVTTQKAFSLSTPYAVIAGAATTSTSVPVPDVSQVGSLDCNNDFIVIPGGFNIANPAPVPNMAFDRYCGEKLNALPRNNASTTICTTATPFRVLYRTNRDETLTSPTADAALNSIPANGNRGFCLNFKV</sequence>